<dbReference type="Gene3D" id="3.30.470.20">
    <property type="entry name" value="ATP-grasp fold, B domain"/>
    <property type="match status" value="1"/>
</dbReference>
<accession>A0A426QJ58</accession>
<dbReference type="InterPro" id="IPR013815">
    <property type="entry name" value="ATP_grasp_subdomain_1"/>
</dbReference>
<proteinExistence type="predicted"/>
<name>A0A426QJ58_9GAMM</name>
<dbReference type="Proteomes" id="UP000287798">
    <property type="component" value="Unassembled WGS sequence"/>
</dbReference>
<dbReference type="GO" id="GO:0005737">
    <property type="term" value="C:cytoplasm"/>
    <property type="evidence" value="ECO:0007669"/>
    <property type="project" value="TreeGrafter"/>
</dbReference>
<dbReference type="PANTHER" id="PTHR21621:SF0">
    <property type="entry name" value="BETA-CITRYLGLUTAMATE SYNTHASE B-RELATED"/>
    <property type="match status" value="1"/>
</dbReference>
<gene>
    <name evidence="2" type="ORF">D6C00_07420</name>
</gene>
<feature type="domain" description="ATP-grasp fold RimK-type" evidence="1">
    <location>
        <begin position="15"/>
        <end position="155"/>
    </location>
</feature>
<dbReference type="Pfam" id="PF08443">
    <property type="entry name" value="RimK"/>
    <property type="match status" value="1"/>
</dbReference>
<evidence type="ECO:0000313" key="3">
    <source>
        <dbReference type="Proteomes" id="UP000287798"/>
    </source>
</evidence>
<dbReference type="GO" id="GO:0016879">
    <property type="term" value="F:ligase activity, forming carbon-nitrogen bonds"/>
    <property type="evidence" value="ECO:0007669"/>
    <property type="project" value="TreeGrafter"/>
</dbReference>
<comment type="caution">
    <text evidence="2">The sequence shown here is derived from an EMBL/GenBank/DDBJ whole genome shotgun (WGS) entry which is preliminary data.</text>
</comment>
<evidence type="ECO:0000313" key="2">
    <source>
        <dbReference type="EMBL" id="RRQ21793.1"/>
    </source>
</evidence>
<dbReference type="AlphaFoldDB" id="A0A426QJ58"/>
<keyword evidence="3" id="KW-1185">Reference proteome</keyword>
<dbReference type="EMBL" id="QZMU01000001">
    <property type="protein sequence ID" value="RRQ21793.1"/>
    <property type="molecule type" value="Genomic_DNA"/>
</dbReference>
<reference evidence="2 3" key="1">
    <citation type="journal article" date="2010" name="Int. J. Syst. Evol. Microbiol.">
        <title>Thiohalobacter thiocyanaticus gen. nov., sp. nov., a moderately halophilic, sulfur-oxidizing gammaproteobacterium from hypersaline lakes, that utilizes thiocyanate.</title>
        <authorList>
            <person name="Sorokin D.Y."/>
            <person name="Kovaleva O.L."/>
            <person name="Tourova T.P."/>
            <person name="Muyzer G."/>
        </authorList>
    </citation>
    <scope>NUCLEOTIDE SEQUENCE [LARGE SCALE GENOMIC DNA]</scope>
    <source>
        <strain evidence="2 3">Hrh1</strain>
    </source>
</reference>
<dbReference type="InterPro" id="IPR013651">
    <property type="entry name" value="ATP-grasp_RimK-type"/>
</dbReference>
<dbReference type="GO" id="GO:0005524">
    <property type="term" value="F:ATP binding"/>
    <property type="evidence" value="ECO:0007669"/>
    <property type="project" value="InterPro"/>
</dbReference>
<organism evidence="2 3">
    <name type="scientific">Thiohalobacter thiocyanaticus</name>
    <dbReference type="NCBI Taxonomy" id="585455"/>
    <lineage>
        <taxon>Bacteria</taxon>
        <taxon>Pseudomonadati</taxon>
        <taxon>Pseudomonadota</taxon>
        <taxon>Gammaproteobacteria</taxon>
        <taxon>Thiohalobacterales</taxon>
        <taxon>Thiohalobacteraceae</taxon>
        <taxon>Thiohalobacter</taxon>
    </lineage>
</organism>
<dbReference type="Gene3D" id="3.30.1490.20">
    <property type="entry name" value="ATP-grasp fold, A domain"/>
    <property type="match status" value="1"/>
</dbReference>
<sequence>MGASTPAKLEEALATLSLPLVAKEVRSARGEGVFLIDSRTALQEYARRNEVLYLQEYLPIERDLRIVHVGDRVVSAYWRRAAPGVFHTNIARGGTVSFDGVPEAAVALVERVARRLGIDHAGFDVAEVQGRFYILEFNPLFGLEALNRQGIRIAPLIDDYLSRVDGGPADRDPDTPLAA</sequence>
<evidence type="ECO:0000259" key="1">
    <source>
        <dbReference type="Pfam" id="PF08443"/>
    </source>
</evidence>
<dbReference type="PANTHER" id="PTHR21621">
    <property type="entry name" value="RIBOSOMAL PROTEIN S6 MODIFICATION PROTEIN"/>
    <property type="match status" value="1"/>
</dbReference>
<dbReference type="SUPFAM" id="SSF56059">
    <property type="entry name" value="Glutathione synthetase ATP-binding domain-like"/>
    <property type="match status" value="1"/>
</dbReference>
<protein>
    <recommendedName>
        <fullName evidence="1">ATP-grasp fold RimK-type domain-containing protein</fullName>
    </recommendedName>
</protein>